<gene>
    <name evidence="1" type="ORF">HDE69_004547</name>
</gene>
<comment type="caution">
    <text evidence="1">The sequence shown here is derived from an EMBL/GenBank/DDBJ whole genome shotgun (WGS) entry which is preliminary data.</text>
</comment>
<evidence type="ECO:0000313" key="2">
    <source>
        <dbReference type="Proteomes" id="UP000537718"/>
    </source>
</evidence>
<reference evidence="1 2" key="1">
    <citation type="submission" date="2020-08" db="EMBL/GenBank/DDBJ databases">
        <title>Genomic Encyclopedia of Type Strains, Phase IV (KMG-V): Genome sequencing to study the core and pangenomes of soil and plant-associated prokaryotes.</title>
        <authorList>
            <person name="Whitman W."/>
        </authorList>
    </citation>
    <scope>NUCLEOTIDE SEQUENCE [LARGE SCALE GENOMIC DNA]</scope>
    <source>
        <strain evidence="1 2">MP7CTX6</strain>
    </source>
</reference>
<dbReference type="AlphaFoldDB" id="A0A7W8YX69"/>
<evidence type="ECO:0000313" key="1">
    <source>
        <dbReference type="EMBL" id="MBB5623463.1"/>
    </source>
</evidence>
<dbReference type="Proteomes" id="UP000537718">
    <property type="component" value="Unassembled WGS sequence"/>
</dbReference>
<name>A0A7W8YX69_9SPHI</name>
<organism evidence="1 2">
    <name type="scientific">Pedobacter cryoconitis</name>
    <dbReference type="NCBI Taxonomy" id="188932"/>
    <lineage>
        <taxon>Bacteria</taxon>
        <taxon>Pseudomonadati</taxon>
        <taxon>Bacteroidota</taxon>
        <taxon>Sphingobacteriia</taxon>
        <taxon>Sphingobacteriales</taxon>
        <taxon>Sphingobacteriaceae</taxon>
        <taxon>Pedobacter</taxon>
    </lineage>
</organism>
<proteinExistence type="predicted"/>
<dbReference type="EMBL" id="JACHCF010000012">
    <property type="protein sequence ID" value="MBB5623463.1"/>
    <property type="molecule type" value="Genomic_DNA"/>
</dbReference>
<protein>
    <submittedName>
        <fullName evidence="1">Uncharacterized protein</fullName>
    </submittedName>
</protein>
<accession>A0A7W8YX69</accession>
<sequence length="89" mass="9717">MAKAWYLYDGSGNPFVNTSYNIYNPSSPLTQPPCQDGCRLCAIQSTTAPGPRPISPLSNNVQAYLTTFFIAQVPQPNTTFPYVVGKKPC</sequence>